<evidence type="ECO:0000313" key="4">
    <source>
        <dbReference type="EMBL" id="KAF1963505.1"/>
    </source>
</evidence>
<dbReference type="Gene3D" id="3.30.200.20">
    <property type="entry name" value="Phosphorylase Kinase, domain 1"/>
    <property type="match status" value="1"/>
</dbReference>
<dbReference type="SUPFAM" id="SSF56112">
    <property type="entry name" value="Protein kinase-like (PK-like)"/>
    <property type="match status" value="1"/>
</dbReference>
<dbReference type="GO" id="GO:0004672">
    <property type="term" value="F:protein kinase activity"/>
    <property type="evidence" value="ECO:0007669"/>
    <property type="project" value="InterPro"/>
</dbReference>
<dbReference type="GO" id="GO:0035556">
    <property type="term" value="P:intracellular signal transduction"/>
    <property type="evidence" value="ECO:0007669"/>
    <property type="project" value="TreeGrafter"/>
</dbReference>
<dbReference type="SUPFAM" id="SSF48371">
    <property type="entry name" value="ARM repeat"/>
    <property type="match status" value="1"/>
</dbReference>
<dbReference type="FunFam" id="1.25.10.10:FF:000257">
    <property type="entry name" value="Conidiophore development protein hymA"/>
    <property type="match status" value="1"/>
</dbReference>
<dbReference type="InterPro" id="IPR016024">
    <property type="entry name" value="ARM-type_fold"/>
</dbReference>
<feature type="region of interest" description="Disordered" evidence="2">
    <location>
        <begin position="1"/>
        <end position="26"/>
    </location>
</feature>
<dbReference type="Gene3D" id="1.25.10.10">
    <property type="entry name" value="Leucine-rich Repeat Variant"/>
    <property type="match status" value="1"/>
</dbReference>
<dbReference type="GO" id="GO:0005524">
    <property type="term" value="F:ATP binding"/>
    <property type="evidence" value="ECO:0007669"/>
    <property type="project" value="InterPro"/>
</dbReference>
<dbReference type="Gene3D" id="1.10.510.10">
    <property type="entry name" value="Transferase(Phosphotransferase) domain 1"/>
    <property type="match status" value="1"/>
</dbReference>
<dbReference type="Pfam" id="PF08569">
    <property type="entry name" value="Mo25"/>
    <property type="match status" value="1"/>
</dbReference>
<dbReference type="InterPro" id="IPR011009">
    <property type="entry name" value="Kinase-like_dom_sf"/>
</dbReference>
<dbReference type="PANTHER" id="PTHR10182:SF3">
    <property type="entry name" value="PROTEIN MO25"/>
    <property type="match status" value="1"/>
</dbReference>
<dbReference type="Proteomes" id="UP000800035">
    <property type="component" value="Unassembled WGS sequence"/>
</dbReference>
<sequence>MAGSWRPRSQGKPPSQPTLSATEARREATIIETKIYDKAQSAEDYERICDEEIAGFKPPTLEFPTTEDEEHVPTPSGLDIGAYKNAIYHKEGLFSVVYKATTSKDEGYFPPDSPSSKKLVALKVTTPSMMEPPHDSKREARILEKAASSHVIPLFEAFREAGTRFVLVFPFIPHDFSDLLQRDKLSKSQVRSTLKDMFSALAFIHKQGIIHRDIKPSNILLKSFDGPAYLSDFGIAWAPGVMGSEAMDSKITDVGTTCYRPPELLFGNNSYGCSLDLWAAGCTVAEALAPGHLTLFDSGELGSDLALIQSMFSKLGTPNLTTWPEAANFSDWGKVQFHEYPPKPWSELLPNISDAGRELVSKLVRFESGERLNAEQRIGQVVLRSAKGMQETVEDQHIVGEKTSATSRVQLEGMESDFSSIHVDSYYISAQFQKQQLQIGGNTATDIAAFHSPSPLEKHPTFALHSSAALNMAFLFRNKAKNHAELVQSTKKLTLQLSEDSKPNPKVEEELARDLQLLKIRLQGTPEAEVNQEMVFQLLSFIIQEDLLYVLANNIHKLPFESRKDAQVVFSTAFRYKPAGASDPQVLHHIIQFRPEIIISLCKGYDRRESAMPCGGVLREALKYDSIAALLLYDEPIPDGKTRDLGDVNPDEPSTGKGVFWRFFDWIDKGAFEVSADAFNTFRDILTKHKALVSQYLQTNFDLFFAKYNSMLVQSESYVTKRQSIKLLGEILLDRANYNVMTQYVDSGEHLKIIMKLLRDDRRMINYEGFHVFKVFVANPNKSVAVQRILISNRDKLLRFLPSFLDDRTDDEQFMDEKSFLIRQIEQLPPVPVPPPNAASS</sequence>
<dbReference type="FunFam" id="1.10.510.10:FF:000924">
    <property type="entry name" value="Cell division protein kinase (Ctk1), putative"/>
    <property type="match status" value="1"/>
</dbReference>
<reference evidence="4" key="1">
    <citation type="journal article" date="2020" name="Stud. Mycol.">
        <title>101 Dothideomycetes genomes: a test case for predicting lifestyles and emergence of pathogens.</title>
        <authorList>
            <person name="Haridas S."/>
            <person name="Albert R."/>
            <person name="Binder M."/>
            <person name="Bloem J."/>
            <person name="Labutti K."/>
            <person name="Salamov A."/>
            <person name="Andreopoulos B."/>
            <person name="Baker S."/>
            <person name="Barry K."/>
            <person name="Bills G."/>
            <person name="Bluhm B."/>
            <person name="Cannon C."/>
            <person name="Castanera R."/>
            <person name="Culley D."/>
            <person name="Daum C."/>
            <person name="Ezra D."/>
            <person name="Gonzalez J."/>
            <person name="Henrissat B."/>
            <person name="Kuo A."/>
            <person name="Liang C."/>
            <person name="Lipzen A."/>
            <person name="Lutzoni F."/>
            <person name="Magnuson J."/>
            <person name="Mondo S."/>
            <person name="Nolan M."/>
            <person name="Ohm R."/>
            <person name="Pangilinan J."/>
            <person name="Park H.-J."/>
            <person name="Ramirez L."/>
            <person name="Alfaro M."/>
            <person name="Sun H."/>
            <person name="Tritt A."/>
            <person name="Yoshinaga Y."/>
            <person name="Zwiers L.-H."/>
            <person name="Turgeon B."/>
            <person name="Goodwin S."/>
            <person name="Spatafora J."/>
            <person name="Crous P."/>
            <person name="Grigoriev I."/>
        </authorList>
    </citation>
    <scope>NUCLEOTIDE SEQUENCE</scope>
    <source>
        <strain evidence="4">CBS 675.92</strain>
    </source>
</reference>
<dbReference type="InterPro" id="IPR000719">
    <property type="entry name" value="Prot_kinase_dom"/>
</dbReference>
<dbReference type="InterPro" id="IPR008271">
    <property type="entry name" value="Ser/Thr_kinase_AS"/>
</dbReference>
<evidence type="ECO:0000256" key="1">
    <source>
        <dbReference type="ARBA" id="ARBA00011012"/>
    </source>
</evidence>
<dbReference type="PANTHER" id="PTHR10182">
    <property type="entry name" value="CALCIUM-BINDING PROTEIN 39-RELATED"/>
    <property type="match status" value="1"/>
</dbReference>
<dbReference type="EMBL" id="ML976977">
    <property type="protein sequence ID" value="KAF1963505.1"/>
    <property type="molecule type" value="Genomic_DNA"/>
</dbReference>
<feature type="domain" description="Protein kinase" evidence="3">
    <location>
        <begin position="83"/>
        <end position="383"/>
    </location>
</feature>
<dbReference type="GO" id="GO:0043539">
    <property type="term" value="F:protein serine/threonine kinase activator activity"/>
    <property type="evidence" value="ECO:0007669"/>
    <property type="project" value="TreeGrafter"/>
</dbReference>
<proteinExistence type="inferred from homology"/>
<protein>
    <submittedName>
        <fullName evidence="4">Mo25-domain-containing protein</fullName>
    </submittedName>
</protein>
<accession>A0A6A5UF16</accession>
<dbReference type="InterPro" id="IPR011989">
    <property type="entry name" value="ARM-like"/>
</dbReference>
<organism evidence="4 5">
    <name type="scientific">Byssothecium circinans</name>
    <dbReference type="NCBI Taxonomy" id="147558"/>
    <lineage>
        <taxon>Eukaryota</taxon>
        <taxon>Fungi</taxon>
        <taxon>Dikarya</taxon>
        <taxon>Ascomycota</taxon>
        <taxon>Pezizomycotina</taxon>
        <taxon>Dothideomycetes</taxon>
        <taxon>Pleosporomycetidae</taxon>
        <taxon>Pleosporales</taxon>
        <taxon>Massarineae</taxon>
        <taxon>Massarinaceae</taxon>
        <taxon>Byssothecium</taxon>
    </lineage>
</organism>
<dbReference type="PROSITE" id="PS50011">
    <property type="entry name" value="PROTEIN_KINASE_DOM"/>
    <property type="match status" value="1"/>
</dbReference>
<gene>
    <name evidence="4" type="ORF">CC80DRAFT_530356</name>
</gene>
<dbReference type="GO" id="GO:0005737">
    <property type="term" value="C:cytoplasm"/>
    <property type="evidence" value="ECO:0007669"/>
    <property type="project" value="UniProtKB-ARBA"/>
</dbReference>
<evidence type="ECO:0000313" key="5">
    <source>
        <dbReference type="Proteomes" id="UP000800035"/>
    </source>
</evidence>
<dbReference type="InterPro" id="IPR013878">
    <property type="entry name" value="Mo25"/>
</dbReference>
<dbReference type="PROSITE" id="PS00108">
    <property type="entry name" value="PROTEIN_KINASE_ST"/>
    <property type="match status" value="1"/>
</dbReference>
<evidence type="ECO:0000259" key="3">
    <source>
        <dbReference type="PROSITE" id="PS50011"/>
    </source>
</evidence>
<dbReference type="OrthoDB" id="609103at2759"/>
<dbReference type="AlphaFoldDB" id="A0A6A5UF16"/>
<comment type="similarity">
    <text evidence="1">Belongs to the Mo25 family.</text>
</comment>
<evidence type="ECO:0000256" key="2">
    <source>
        <dbReference type="SAM" id="MobiDB-lite"/>
    </source>
</evidence>
<dbReference type="SMART" id="SM00220">
    <property type="entry name" value="S_TKc"/>
    <property type="match status" value="1"/>
</dbReference>
<dbReference type="Pfam" id="PF00069">
    <property type="entry name" value="Pkinase"/>
    <property type="match status" value="1"/>
</dbReference>
<keyword evidence="5" id="KW-1185">Reference proteome</keyword>
<name>A0A6A5UF16_9PLEO</name>